<reference evidence="3 4" key="1">
    <citation type="submission" date="2017-06" db="EMBL/GenBank/DDBJ databases">
        <title>A platform for efficient transgenesis in Macrostomum lignano, a flatworm model organism for stem cell research.</title>
        <authorList>
            <person name="Berezikov E."/>
        </authorList>
    </citation>
    <scope>NUCLEOTIDE SEQUENCE [LARGE SCALE GENOMIC DNA]</scope>
    <source>
        <strain evidence="3">DV1</strain>
        <tissue evidence="3">Whole organism</tissue>
    </source>
</reference>
<dbReference type="AlphaFoldDB" id="A0A267GNX6"/>
<dbReference type="InterPro" id="IPR000210">
    <property type="entry name" value="BTB/POZ_dom"/>
</dbReference>
<feature type="compositionally biased region" description="Polar residues" evidence="1">
    <location>
        <begin position="435"/>
        <end position="456"/>
    </location>
</feature>
<organism evidence="3 4">
    <name type="scientific">Macrostomum lignano</name>
    <dbReference type="NCBI Taxonomy" id="282301"/>
    <lineage>
        <taxon>Eukaryota</taxon>
        <taxon>Metazoa</taxon>
        <taxon>Spiralia</taxon>
        <taxon>Lophotrochozoa</taxon>
        <taxon>Platyhelminthes</taxon>
        <taxon>Rhabditophora</taxon>
        <taxon>Macrostomorpha</taxon>
        <taxon>Macrostomida</taxon>
        <taxon>Macrostomidae</taxon>
        <taxon>Macrostomum</taxon>
    </lineage>
</organism>
<gene>
    <name evidence="3" type="ORF">BOX15_Mlig030890g2</name>
</gene>
<sequence length="583" mass="63771">INQPIGMQELEDSFCLAQTLGPPTVRLQSADSNNQATEQVAPQIPLTLCQRLKLSLDSGEFSDVAFLIGDAKIRFNAHRVVLASVSPVFRAMFNSPLSRQLQSPDSNHNSKLMNEAIHELSDIESSAFENLLIFAYTDCTEGVTDSNVFQTLYAAKKYLVDGLANACCEYLRQHLTVDNALTVLEHCMFLQVPSVVQPCLRLICHQWERISSDLLGCHGNTYSQDLIACVLSQDGLPCDEVEIFDWILCWAKSRKSADADADEEDKPSGSMSSLGTVGDLIDYTPLLRCVRFSRMSRRQIGSLVAPTGLLTDGQLVRILTGQDRDNLDRDTVVEFNAQPRCPSLPGEPEQLVLCDLAAAAAAVRAAAAPSQVSARLPMALPPSVTDESSSASTFVSASGLLSLADQQFAIFGSIEMRTNRRLLLTGFNLFRQPPKSESSSSRLRQVQAQQQNPSGSEMSIMAEVTSVEDVEHCLFNSRFEPNEASLECSQTVRQAVSLTEVTFPRALVLLPNQWYRLSIHVCGSGQLPPPQLLGPSQCWRSPWELDGRPVVSGNCGCAKLELRPPMLASAAAGFLQALCVCWV</sequence>
<dbReference type="PROSITE" id="PS50097">
    <property type="entry name" value="BTB"/>
    <property type="match status" value="1"/>
</dbReference>
<feature type="region of interest" description="Disordered" evidence="1">
    <location>
        <begin position="433"/>
        <end position="456"/>
    </location>
</feature>
<dbReference type="Gene3D" id="3.30.710.10">
    <property type="entry name" value="Potassium Channel Kv1.1, Chain A"/>
    <property type="match status" value="1"/>
</dbReference>
<evidence type="ECO:0000313" key="4">
    <source>
        <dbReference type="Proteomes" id="UP000215902"/>
    </source>
</evidence>
<comment type="caution">
    <text evidence="3">The sequence shown here is derived from an EMBL/GenBank/DDBJ whole genome shotgun (WGS) entry which is preliminary data.</text>
</comment>
<name>A0A267GNX6_9PLAT</name>
<feature type="non-terminal residue" evidence="3">
    <location>
        <position position="1"/>
    </location>
</feature>
<dbReference type="SMART" id="SM00225">
    <property type="entry name" value="BTB"/>
    <property type="match status" value="1"/>
</dbReference>
<accession>A0A267GNX6</accession>
<dbReference type="PANTHER" id="PTHR45774">
    <property type="entry name" value="BTB/POZ DOMAIN-CONTAINING"/>
    <property type="match status" value="1"/>
</dbReference>
<proteinExistence type="predicted"/>
<dbReference type="EMBL" id="NIVC01000218">
    <property type="protein sequence ID" value="PAA87738.1"/>
    <property type="molecule type" value="Genomic_DNA"/>
</dbReference>
<dbReference type="STRING" id="282301.A0A267GNX6"/>
<dbReference type="InterPro" id="IPR011333">
    <property type="entry name" value="SKP1/BTB/POZ_sf"/>
</dbReference>
<dbReference type="Proteomes" id="UP000215902">
    <property type="component" value="Unassembled WGS sequence"/>
</dbReference>
<dbReference type="Pfam" id="PF00651">
    <property type="entry name" value="BTB"/>
    <property type="match status" value="1"/>
</dbReference>
<dbReference type="PANTHER" id="PTHR45774:SF3">
    <property type="entry name" value="BTB (POZ) DOMAIN-CONTAINING 2B-RELATED"/>
    <property type="match status" value="1"/>
</dbReference>
<feature type="domain" description="BTB" evidence="2">
    <location>
        <begin position="62"/>
        <end position="138"/>
    </location>
</feature>
<evidence type="ECO:0000256" key="1">
    <source>
        <dbReference type="SAM" id="MobiDB-lite"/>
    </source>
</evidence>
<protein>
    <recommendedName>
        <fullName evidence="2">BTB domain-containing protein</fullName>
    </recommendedName>
</protein>
<evidence type="ECO:0000313" key="3">
    <source>
        <dbReference type="EMBL" id="PAA87738.1"/>
    </source>
</evidence>
<dbReference type="SUPFAM" id="SSF54695">
    <property type="entry name" value="POZ domain"/>
    <property type="match status" value="1"/>
</dbReference>
<evidence type="ECO:0000259" key="2">
    <source>
        <dbReference type="PROSITE" id="PS50097"/>
    </source>
</evidence>
<keyword evidence="4" id="KW-1185">Reference proteome</keyword>
<dbReference type="OrthoDB" id="6418787at2759"/>